<protein>
    <recommendedName>
        <fullName evidence="1">UPF0346 protein F9802_02340</fullName>
    </recommendedName>
</protein>
<dbReference type="AlphaFoldDB" id="A0A6I1FNW6"/>
<reference evidence="3 4" key="1">
    <citation type="submission" date="2019-10" db="EMBL/GenBank/DDBJ databases">
        <title>Bacillus aerolatum sp. nov., isolated from bioaerosol of sport playgrounds.</title>
        <authorList>
            <person name="Chen P."/>
            <person name="Zhang G."/>
        </authorList>
    </citation>
    <scope>NUCLEOTIDE SEQUENCE [LARGE SCALE GENOMIC DNA]</scope>
    <source>
        <strain evidence="3 4">CX253</strain>
    </source>
</reference>
<dbReference type="RefSeq" id="WP_152149523.1">
    <property type="nucleotide sequence ID" value="NZ_WEIO01000001.1"/>
</dbReference>
<keyword evidence="4" id="KW-1185">Reference proteome</keyword>
<dbReference type="SUPFAM" id="SSF140652">
    <property type="entry name" value="YozE-like"/>
    <property type="match status" value="1"/>
</dbReference>
<dbReference type="InterPro" id="IPR023089">
    <property type="entry name" value="YozE_SAM-like"/>
</dbReference>
<dbReference type="InterPro" id="IPR010673">
    <property type="entry name" value="UPF0346"/>
</dbReference>
<comment type="caution">
    <text evidence="3">The sequence shown here is derived from an EMBL/GenBank/DDBJ whole genome shotgun (WGS) entry which is preliminary data.</text>
</comment>
<name>A0A6I1FNW6_9BACI</name>
<accession>A0A6I1FNW6</accession>
<proteinExistence type="inferred from homology"/>
<evidence type="ECO:0000256" key="1">
    <source>
        <dbReference type="HAMAP-Rule" id="MF_01538"/>
    </source>
</evidence>
<gene>
    <name evidence="3" type="ORF">F9802_02340</name>
</gene>
<dbReference type="HAMAP" id="MF_01538">
    <property type="entry name" value="UPF0346"/>
    <property type="match status" value="1"/>
</dbReference>
<feature type="domain" description="YozE SAM-like" evidence="2">
    <location>
        <begin position="4"/>
        <end position="70"/>
    </location>
</feature>
<comment type="similarity">
    <text evidence="1">Belongs to the UPF0346 family.</text>
</comment>
<sequence>MRKSFFHYLMKFREEPPRDELADFANHAFTDHSFPKTARQYDELSRYLEMNGLYLPSMTVFDDAWERYMEEEKD</sequence>
<evidence type="ECO:0000313" key="4">
    <source>
        <dbReference type="Proteomes" id="UP000429595"/>
    </source>
</evidence>
<dbReference type="EMBL" id="WEIO01000001">
    <property type="protein sequence ID" value="KAB7708997.1"/>
    <property type="molecule type" value="Genomic_DNA"/>
</dbReference>
<dbReference type="Gene3D" id="1.10.150.260">
    <property type="entry name" value="YozE SAM-like"/>
    <property type="match status" value="1"/>
</dbReference>
<organism evidence="3 4">
    <name type="scientific">Bacillus aerolatus</name>
    <dbReference type="NCBI Taxonomy" id="2653354"/>
    <lineage>
        <taxon>Bacteria</taxon>
        <taxon>Bacillati</taxon>
        <taxon>Bacillota</taxon>
        <taxon>Bacilli</taxon>
        <taxon>Bacillales</taxon>
        <taxon>Bacillaceae</taxon>
        <taxon>Bacillus</taxon>
    </lineage>
</organism>
<evidence type="ECO:0000259" key="2">
    <source>
        <dbReference type="Pfam" id="PF06855"/>
    </source>
</evidence>
<dbReference type="PIRSF" id="PIRSF037262">
    <property type="entry name" value="UCP037262"/>
    <property type="match status" value="1"/>
</dbReference>
<dbReference type="Proteomes" id="UP000429595">
    <property type="component" value="Unassembled WGS sequence"/>
</dbReference>
<dbReference type="NCBIfam" id="NF010193">
    <property type="entry name" value="PRK13672.1"/>
    <property type="match status" value="1"/>
</dbReference>
<dbReference type="InterPro" id="IPR036806">
    <property type="entry name" value="YozE_SAM-like_sf"/>
</dbReference>
<evidence type="ECO:0000313" key="3">
    <source>
        <dbReference type="EMBL" id="KAB7708997.1"/>
    </source>
</evidence>
<dbReference type="Pfam" id="PF06855">
    <property type="entry name" value="YozE_SAM_like"/>
    <property type="match status" value="1"/>
</dbReference>